<comment type="subcellular location">
    <subcellularLocation>
        <location evidence="1">Membrane</location>
        <topology evidence="1">Single-pass membrane protein</topology>
    </subcellularLocation>
</comment>
<protein>
    <recommendedName>
        <fullName evidence="8">Glycosyltransferase family 92 protein</fullName>
        <ecNumber evidence="8">2.4.1.-</ecNumber>
    </recommendedName>
</protein>
<comment type="similarity">
    <text evidence="2 8">Belongs to the glycosyltransferase 92 family.</text>
</comment>
<name>A0A6A4WRL1_AMPAM</name>
<dbReference type="OrthoDB" id="2526284at2759"/>
<sequence>MAAAGRRRLLPLLVLSVLLVGVALLLLELLLLSSTGPAPPRLPPPPPPPPPPAVTTPEGTDAQWVAVTGAPHKLLVYSAFLDRRRPGGPTVVVVGATVTSRPAPLWCRLHLEGDRPPLLVDAEVKNIRENWNLKYSAVFVLCPMSGGVTGTGDERPVSVTVTAAPREDAHNRLLVQNREPVEAPSRSIGVCVKPLHFRYDAVAQLVEFIELQKLLGVDRFMFYNSSVGPRVDCALRWYGARGGVTVLPWRLDLRSQRDIRTEGMFAALNDCLLRSLPVSSHLAMLDLDEAIVPRMNASLHGLLDALENGLGSQRPAASYSFQNTFFYLGWPDDASAGSALTSLAKTRRRTYRHPHGQRSKYLAVPQYVLEAGNHFVWQTVPGHGTVHVAPAMATLHHYRQCEFGGQACLLSPNVRDTGTRWLGAKLKKAVAASLVGISDSCPKTMAVNDQDWRSLIEAT</sequence>
<keyword evidence="6" id="KW-1133">Transmembrane helix</keyword>
<evidence type="ECO:0000256" key="9">
    <source>
        <dbReference type="SAM" id="MobiDB-lite"/>
    </source>
</evidence>
<dbReference type="GO" id="GO:0016020">
    <property type="term" value="C:membrane"/>
    <property type="evidence" value="ECO:0007669"/>
    <property type="project" value="UniProtKB-SubCell"/>
</dbReference>
<keyword evidence="4 8" id="KW-0808">Transferase</keyword>
<dbReference type="PANTHER" id="PTHR21461:SF40">
    <property type="entry name" value="GLYCOSYLTRANSFERASE FAMILY 92 PROTEIN"/>
    <property type="match status" value="1"/>
</dbReference>
<keyword evidence="7" id="KW-0472">Membrane</keyword>
<comment type="caution">
    <text evidence="10">The sequence shown here is derived from an EMBL/GenBank/DDBJ whole genome shotgun (WGS) entry which is preliminary data.</text>
</comment>
<evidence type="ECO:0000313" key="10">
    <source>
        <dbReference type="EMBL" id="KAF0306404.1"/>
    </source>
</evidence>
<reference evidence="10 11" key="1">
    <citation type="submission" date="2019-07" db="EMBL/GenBank/DDBJ databases">
        <title>Draft genome assembly of a fouling barnacle, Amphibalanus amphitrite (Darwin, 1854): The first reference genome for Thecostraca.</title>
        <authorList>
            <person name="Kim W."/>
        </authorList>
    </citation>
    <scope>NUCLEOTIDE SEQUENCE [LARGE SCALE GENOMIC DNA]</scope>
    <source>
        <strain evidence="10">SNU_AA5</strain>
        <tissue evidence="10">Soma without cirri and trophi</tissue>
    </source>
</reference>
<dbReference type="Pfam" id="PF01697">
    <property type="entry name" value="Glyco_transf_92"/>
    <property type="match status" value="1"/>
</dbReference>
<evidence type="ECO:0000256" key="4">
    <source>
        <dbReference type="ARBA" id="ARBA00022679"/>
    </source>
</evidence>
<keyword evidence="11" id="KW-1185">Reference proteome</keyword>
<proteinExistence type="inferred from homology"/>
<dbReference type="Proteomes" id="UP000440578">
    <property type="component" value="Unassembled WGS sequence"/>
</dbReference>
<dbReference type="PANTHER" id="PTHR21461">
    <property type="entry name" value="GLYCOSYLTRANSFERASE FAMILY 92 PROTEIN"/>
    <property type="match status" value="1"/>
</dbReference>
<keyword evidence="3 8" id="KW-0328">Glycosyltransferase</keyword>
<evidence type="ECO:0000256" key="3">
    <source>
        <dbReference type="ARBA" id="ARBA00022676"/>
    </source>
</evidence>
<gene>
    <name evidence="10" type="primary">galt-1</name>
    <name evidence="10" type="ORF">FJT64_002431</name>
</gene>
<feature type="compositionally biased region" description="Pro residues" evidence="9">
    <location>
        <begin position="39"/>
        <end position="54"/>
    </location>
</feature>
<dbReference type="AlphaFoldDB" id="A0A6A4WRL1"/>
<dbReference type="EC" id="2.4.1.-" evidence="8"/>
<dbReference type="InterPro" id="IPR008166">
    <property type="entry name" value="Glyco_transf_92"/>
</dbReference>
<evidence type="ECO:0000256" key="7">
    <source>
        <dbReference type="ARBA" id="ARBA00023136"/>
    </source>
</evidence>
<evidence type="ECO:0000256" key="8">
    <source>
        <dbReference type="RuleBase" id="RU366017"/>
    </source>
</evidence>
<keyword evidence="5" id="KW-0812">Transmembrane</keyword>
<evidence type="ECO:0000313" key="11">
    <source>
        <dbReference type="Proteomes" id="UP000440578"/>
    </source>
</evidence>
<dbReference type="GO" id="GO:0005737">
    <property type="term" value="C:cytoplasm"/>
    <property type="evidence" value="ECO:0007669"/>
    <property type="project" value="TreeGrafter"/>
</dbReference>
<dbReference type="EMBL" id="VIIS01000670">
    <property type="protein sequence ID" value="KAF0306404.1"/>
    <property type="molecule type" value="Genomic_DNA"/>
</dbReference>
<evidence type="ECO:0000256" key="5">
    <source>
        <dbReference type="ARBA" id="ARBA00022692"/>
    </source>
</evidence>
<dbReference type="GO" id="GO:0016757">
    <property type="term" value="F:glycosyltransferase activity"/>
    <property type="evidence" value="ECO:0007669"/>
    <property type="project" value="UniProtKB-UniRule"/>
</dbReference>
<organism evidence="10 11">
    <name type="scientific">Amphibalanus amphitrite</name>
    <name type="common">Striped barnacle</name>
    <name type="synonym">Balanus amphitrite</name>
    <dbReference type="NCBI Taxonomy" id="1232801"/>
    <lineage>
        <taxon>Eukaryota</taxon>
        <taxon>Metazoa</taxon>
        <taxon>Ecdysozoa</taxon>
        <taxon>Arthropoda</taxon>
        <taxon>Crustacea</taxon>
        <taxon>Multicrustacea</taxon>
        <taxon>Cirripedia</taxon>
        <taxon>Thoracica</taxon>
        <taxon>Thoracicalcarea</taxon>
        <taxon>Balanomorpha</taxon>
        <taxon>Balanoidea</taxon>
        <taxon>Balanidae</taxon>
        <taxon>Amphibalaninae</taxon>
        <taxon>Amphibalanus</taxon>
    </lineage>
</organism>
<evidence type="ECO:0000256" key="2">
    <source>
        <dbReference type="ARBA" id="ARBA00007647"/>
    </source>
</evidence>
<accession>A0A6A4WRL1</accession>
<evidence type="ECO:0000256" key="1">
    <source>
        <dbReference type="ARBA" id="ARBA00004167"/>
    </source>
</evidence>
<evidence type="ECO:0000256" key="6">
    <source>
        <dbReference type="ARBA" id="ARBA00022989"/>
    </source>
</evidence>
<feature type="region of interest" description="Disordered" evidence="9">
    <location>
        <begin position="39"/>
        <end position="58"/>
    </location>
</feature>